<evidence type="ECO:0000256" key="5">
    <source>
        <dbReference type="ARBA" id="ARBA00023004"/>
    </source>
</evidence>
<dbReference type="InterPro" id="IPR039661">
    <property type="entry name" value="ELP3"/>
</dbReference>
<evidence type="ECO:0000256" key="6">
    <source>
        <dbReference type="ARBA" id="ARBA00023014"/>
    </source>
</evidence>
<evidence type="ECO:0000313" key="9">
    <source>
        <dbReference type="Proteomes" id="UP000308489"/>
    </source>
</evidence>
<evidence type="ECO:0000256" key="3">
    <source>
        <dbReference type="ARBA" id="ARBA00022691"/>
    </source>
</evidence>
<sequence>MSRNHYIIPIFVPHIGCPHNCVFCNQNTITGKKHLKETSEEILNSSKAENIIKEFLKTINNKRSEDAIIEISFFGGTFTAIPVDLQEELLKVAYKYKNSGLIKYIRLSTRPDYIDIEKLSLLKKYSVDIIELGVQSLDEDVLRLSGRGHSEDQVYLASRLIKSFNFTLGIQIMLGLPGDNMKKDILTALKVVEIKPTIARIYPSLVIKDTPMETMLERGDYKPYSLYESINICKAIYSVFVSNNINVVRVGLQPTEDINEDAELVSGPFHPAYRELMESSLLNEAIFSKVLERSVKDKMILTINPKNISKLYSNKKYYFNKYKDKYDLKELKVIQDTNMSLDEVKINIDSYTYMISYRTFLKEKALEIENSYL</sequence>
<evidence type="ECO:0000256" key="1">
    <source>
        <dbReference type="ARBA" id="ARBA00001966"/>
    </source>
</evidence>
<dbReference type="EMBL" id="LR590481">
    <property type="protein sequence ID" value="VTQ90024.1"/>
    <property type="molecule type" value="Genomic_DNA"/>
</dbReference>
<accession>A0A4U9RE41</accession>
<comment type="cofactor">
    <cofactor evidence="1">
        <name>[4Fe-4S] cluster</name>
        <dbReference type="ChEBI" id="CHEBI:49883"/>
    </cofactor>
</comment>
<dbReference type="RefSeq" id="WP_138210168.1">
    <property type="nucleotide sequence ID" value="NZ_CBCRUQ010000014.1"/>
</dbReference>
<keyword evidence="9" id="KW-1185">Reference proteome</keyword>
<evidence type="ECO:0000256" key="4">
    <source>
        <dbReference type="ARBA" id="ARBA00022723"/>
    </source>
</evidence>
<dbReference type="PROSITE" id="PS51918">
    <property type="entry name" value="RADICAL_SAM"/>
    <property type="match status" value="1"/>
</dbReference>
<dbReference type="GO" id="GO:0016491">
    <property type="term" value="F:oxidoreductase activity"/>
    <property type="evidence" value="ECO:0007669"/>
    <property type="project" value="UniProtKB-KW"/>
</dbReference>
<dbReference type="InterPro" id="IPR007197">
    <property type="entry name" value="rSAM"/>
</dbReference>
<dbReference type="InterPro" id="IPR006638">
    <property type="entry name" value="Elp3/MiaA/NifB-like_rSAM"/>
</dbReference>
<feature type="domain" description="Radical SAM core" evidence="7">
    <location>
        <begin position="1"/>
        <end position="244"/>
    </location>
</feature>
<dbReference type="PANTHER" id="PTHR11135">
    <property type="entry name" value="HISTONE ACETYLTRANSFERASE-RELATED"/>
    <property type="match status" value="1"/>
</dbReference>
<dbReference type="EC" id="1.3.99.22" evidence="8"/>
<dbReference type="AlphaFoldDB" id="A0A4U9RE41"/>
<evidence type="ECO:0000259" key="7">
    <source>
        <dbReference type="PROSITE" id="PS51918"/>
    </source>
</evidence>
<dbReference type="Pfam" id="PF04055">
    <property type="entry name" value="Radical_SAM"/>
    <property type="match status" value="1"/>
</dbReference>
<evidence type="ECO:0000313" key="8">
    <source>
        <dbReference type="EMBL" id="VTQ90024.1"/>
    </source>
</evidence>
<keyword evidence="8" id="KW-0560">Oxidoreductase</keyword>
<dbReference type="SUPFAM" id="SSF102114">
    <property type="entry name" value="Radical SAM enzymes"/>
    <property type="match status" value="1"/>
</dbReference>
<dbReference type="PANTHER" id="PTHR11135:SF0">
    <property type="entry name" value="ELONGATOR COMPLEX PROTEIN 3"/>
    <property type="match status" value="1"/>
</dbReference>
<dbReference type="SFLD" id="SFLDS00029">
    <property type="entry name" value="Radical_SAM"/>
    <property type="match status" value="1"/>
</dbReference>
<dbReference type="GO" id="GO:0005737">
    <property type="term" value="C:cytoplasm"/>
    <property type="evidence" value="ECO:0007669"/>
    <property type="project" value="TreeGrafter"/>
</dbReference>
<keyword evidence="4" id="KW-0479">Metal-binding</keyword>
<dbReference type="InterPro" id="IPR032432">
    <property type="entry name" value="Radical_SAM_C"/>
</dbReference>
<dbReference type="OrthoDB" id="9815044at2"/>
<gene>
    <name evidence="8" type="primary">hemZ_1</name>
    <name evidence="8" type="ORF">NCTC503_01520</name>
</gene>
<reference evidence="8 9" key="1">
    <citation type="submission" date="2019-05" db="EMBL/GenBank/DDBJ databases">
        <authorList>
            <consortium name="Pathogen Informatics"/>
        </authorList>
    </citation>
    <scope>NUCLEOTIDE SEQUENCE [LARGE SCALE GENOMIC DNA]</scope>
    <source>
        <strain evidence="8 9">NCTC503</strain>
    </source>
</reference>
<dbReference type="Gene3D" id="3.80.30.20">
    <property type="entry name" value="tm_1862 like domain"/>
    <property type="match status" value="1"/>
</dbReference>
<dbReference type="InterPro" id="IPR023404">
    <property type="entry name" value="rSAM_horseshoe"/>
</dbReference>
<dbReference type="SMART" id="SM00729">
    <property type="entry name" value="Elp3"/>
    <property type="match status" value="1"/>
</dbReference>
<dbReference type="CDD" id="cd01335">
    <property type="entry name" value="Radical_SAM"/>
    <property type="match status" value="1"/>
</dbReference>
<dbReference type="InterPro" id="IPR058240">
    <property type="entry name" value="rSAM_sf"/>
</dbReference>
<keyword evidence="5" id="KW-0408">Iron</keyword>
<dbReference type="GO" id="GO:0051539">
    <property type="term" value="F:4 iron, 4 sulfur cluster binding"/>
    <property type="evidence" value="ECO:0007669"/>
    <property type="project" value="UniProtKB-KW"/>
</dbReference>
<dbReference type="GO" id="GO:0046872">
    <property type="term" value="F:metal ion binding"/>
    <property type="evidence" value="ECO:0007669"/>
    <property type="project" value="UniProtKB-KW"/>
</dbReference>
<proteinExistence type="predicted"/>
<keyword evidence="6" id="KW-0411">Iron-sulfur</keyword>
<dbReference type="SFLD" id="SFLDG01086">
    <property type="entry name" value="elongater_protein-like"/>
    <property type="match status" value="1"/>
</dbReference>
<keyword evidence="3" id="KW-0949">S-adenosyl-L-methionine</keyword>
<protein>
    <submittedName>
        <fullName evidence="8">BioB/LipA-like protein</fullName>
        <ecNumber evidence="8">1.3.99.22</ecNumber>
    </submittedName>
</protein>
<dbReference type="SFLD" id="SFLDG01082">
    <property type="entry name" value="B12-binding_domain_containing"/>
    <property type="match status" value="1"/>
</dbReference>
<dbReference type="GO" id="GO:0002926">
    <property type="term" value="P:tRNA wobble base 5-methoxycarbonylmethyl-2-thiouridinylation"/>
    <property type="evidence" value="ECO:0007669"/>
    <property type="project" value="TreeGrafter"/>
</dbReference>
<dbReference type="KEGG" id="hhw:NCTC503_01520"/>
<dbReference type="Pfam" id="PF16199">
    <property type="entry name" value="Radical_SAM_C"/>
    <property type="match status" value="1"/>
</dbReference>
<dbReference type="Proteomes" id="UP000308489">
    <property type="component" value="Chromosome 1"/>
</dbReference>
<name>A0A4U9RE41_HATHI</name>
<organism evidence="8 9">
    <name type="scientific">Hathewaya histolytica</name>
    <name type="common">Clostridium histolyticum</name>
    <dbReference type="NCBI Taxonomy" id="1498"/>
    <lineage>
        <taxon>Bacteria</taxon>
        <taxon>Bacillati</taxon>
        <taxon>Bacillota</taxon>
        <taxon>Clostridia</taxon>
        <taxon>Eubacteriales</taxon>
        <taxon>Clostridiaceae</taxon>
        <taxon>Hathewaya</taxon>
    </lineage>
</organism>
<evidence type="ECO:0000256" key="2">
    <source>
        <dbReference type="ARBA" id="ARBA00022485"/>
    </source>
</evidence>
<keyword evidence="2" id="KW-0004">4Fe-4S</keyword>